<organism evidence="2 3">
    <name type="scientific">Sclerotinia sclerotiorum (strain ATCC 18683 / 1980 / Ss-1)</name>
    <name type="common">White mold</name>
    <name type="synonym">Whetzelinia sclerotiorum</name>
    <dbReference type="NCBI Taxonomy" id="665079"/>
    <lineage>
        <taxon>Eukaryota</taxon>
        <taxon>Fungi</taxon>
        <taxon>Dikarya</taxon>
        <taxon>Ascomycota</taxon>
        <taxon>Pezizomycotina</taxon>
        <taxon>Leotiomycetes</taxon>
        <taxon>Helotiales</taxon>
        <taxon>Sclerotiniaceae</taxon>
        <taxon>Sclerotinia</taxon>
    </lineage>
</organism>
<evidence type="ECO:0000256" key="1">
    <source>
        <dbReference type="SAM" id="MobiDB-lite"/>
    </source>
</evidence>
<proteinExistence type="predicted"/>
<accession>A7EYB9</accession>
<sequence>MRLPRKMFFALHNHKAPTSSFLSGFESKDPGVRMARILNHMKKCPGNATTPPRLSVPAKEK</sequence>
<dbReference type="AlphaFoldDB" id="A7EYB9"/>
<reference evidence="3" key="1">
    <citation type="journal article" date="2011" name="PLoS Genet.">
        <title>Genomic analysis of the necrotrophic fungal pathogens Sclerotinia sclerotiorum and Botrytis cinerea.</title>
        <authorList>
            <person name="Amselem J."/>
            <person name="Cuomo C.A."/>
            <person name="van Kan J.A."/>
            <person name="Viaud M."/>
            <person name="Benito E.P."/>
            <person name="Couloux A."/>
            <person name="Coutinho P.M."/>
            <person name="de Vries R.P."/>
            <person name="Dyer P.S."/>
            <person name="Fillinger S."/>
            <person name="Fournier E."/>
            <person name="Gout L."/>
            <person name="Hahn M."/>
            <person name="Kohn L."/>
            <person name="Lapalu N."/>
            <person name="Plummer K.M."/>
            <person name="Pradier J.M."/>
            <person name="Quevillon E."/>
            <person name="Sharon A."/>
            <person name="Simon A."/>
            <person name="ten Have A."/>
            <person name="Tudzynski B."/>
            <person name="Tudzynski P."/>
            <person name="Wincker P."/>
            <person name="Andrew M."/>
            <person name="Anthouard V."/>
            <person name="Beever R.E."/>
            <person name="Beffa R."/>
            <person name="Benoit I."/>
            <person name="Bouzid O."/>
            <person name="Brault B."/>
            <person name="Chen Z."/>
            <person name="Choquer M."/>
            <person name="Collemare J."/>
            <person name="Cotton P."/>
            <person name="Danchin E.G."/>
            <person name="Da Silva C."/>
            <person name="Gautier A."/>
            <person name="Giraud C."/>
            <person name="Giraud T."/>
            <person name="Gonzalez C."/>
            <person name="Grossetete S."/>
            <person name="Guldener U."/>
            <person name="Henrissat B."/>
            <person name="Howlett B.J."/>
            <person name="Kodira C."/>
            <person name="Kretschmer M."/>
            <person name="Lappartient A."/>
            <person name="Leroch M."/>
            <person name="Levis C."/>
            <person name="Mauceli E."/>
            <person name="Neuveglise C."/>
            <person name="Oeser B."/>
            <person name="Pearson M."/>
            <person name="Poulain J."/>
            <person name="Poussereau N."/>
            <person name="Quesneville H."/>
            <person name="Rascle C."/>
            <person name="Schumacher J."/>
            <person name="Segurens B."/>
            <person name="Sexton A."/>
            <person name="Silva E."/>
            <person name="Sirven C."/>
            <person name="Soanes D.M."/>
            <person name="Talbot N.J."/>
            <person name="Templeton M."/>
            <person name="Yandava C."/>
            <person name="Yarden O."/>
            <person name="Zeng Q."/>
            <person name="Rollins J.A."/>
            <person name="Lebrun M.H."/>
            <person name="Dickman M."/>
        </authorList>
    </citation>
    <scope>NUCLEOTIDE SEQUENCE [LARGE SCALE GENOMIC DNA]</scope>
    <source>
        <strain evidence="3">ATCC 18683 / 1980 / Ss-1</strain>
    </source>
</reference>
<feature type="region of interest" description="Disordered" evidence="1">
    <location>
        <begin position="42"/>
        <end position="61"/>
    </location>
</feature>
<dbReference type="RefSeq" id="XP_001588787.1">
    <property type="nucleotide sequence ID" value="XM_001588737.1"/>
</dbReference>
<evidence type="ECO:0000313" key="3">
    <source>
        <dbReference type="Proteomes" id="UP000001312"/>
    </source>
</evidence>
<evidence type="ECO:0000313" key="2">
    <source>
        <dbReference type="EMBL" id="EDN94461.1"/>
    </source>
</evidence>
<dbReference type="InParanoid" id="A7EYB9"/>
<protein>
    <submittedName>
        <fullName evidence="2">Uncharacterized protein</fullName>
    </submittedName>
</protein>
<name>A7EYB9_SCLS1</name>
<gene>
    <name evidence="2" type="ORF">SS1G_10334</name>
</gene>
<dbReference type="GeneID" id="5484834"/>
<keyword evidence="3" id="KW-1185">Reference proteome</keyword>
<dbReference type="EMBL" id="CH476635">
    <property type="protein sequence ID" value="EDN94461.1"/>
    <property type="molecule type" value="Genomic_DNA"/>
</dbReference>
<dbReference type="KEGG" id="ssl:SS1G_10334"/>
<dbReference type="Proteomes" id="UP000001312">
    <property type="component" value="Unassembled WGS sequence"/>
</dbReference>
<dbReference type="HOGENOM" id="CLU_2924100_0_0_1"/>